<evidence type="ECO:0000313" key="2">
    <source>
        <dbReference type="Proteomes" id="UP000243342"/>
    </source>
</evidence>
<name>A0A1J7BBU0_9ACTN</name>
<sequence length="83" mass="8996">MAKKALQAFRDVVDTADGDNYNQPGADAEREINDALTDPAATVVHSDGTPVTTQTITARDGDGYRVTRDGITTRYTFFTNLTV</sequence>
<organism evidence="1 2">
    <name type="scientific">Mangrovactinospora gilvigrisea</name>
    <dbReference type="NCBI Taxonomy" id="1428644"/>
    <lineage>
        <taxon>Bacteria</taxon>
        <taxon>Bacillati</taxon>
        <taxon>Actinomycetota</taxon>
        <taxon>Actinomycetes</taxon>
        <taxon>Kitasatosporales</taxon>
        <taxon>Streptomycetaceae</taxon>
        <taxon>Mangrovactinospora</taxon>
    </lineage>
</organism>
<evidence type="ECO:0000313" key="1">
    <source>
        <dbReference type="EMBL" id="OIV36123.1"/>
    </source>
</evidence>
<gene>
    <name evidence="1" type="ORF">BIV57_17960</name>
</gene>
<protein>
    <submittedName>
        <fullName evidence="1">Uncharacterized protein</fullName>
    </submittedName>
</protein>
<accession>A0A1J7BBU0</accession>
<comment type="caution">
    <text evidence="1">The sequence shown here is derived from an EMBL/GenBank/DDBJ whole genome shotgun (WGS) entry which is preliminary data.</text>
</comment>
<dbReference type="AlphaFoldDB" id="A0A1J7BBU0"/>
<dbReference type="Proteomes" id="UP000243342">
    <property type="component" value="Unassembled WGS sequence"/>
</dbReference>
<proteinExistence type="predicted"/>
<reference evidence="1 2" key="1">
    <citation type="submission" date="2016-10" db="EMBL/GenBank/DDBJ databases">
        <title>Genome sequence of Streptomyces gilvigriseus MUSC 26.</title>
        <authorList>
            <person name="Lee L.-H."/>
            <person name="Ser H.-L."/>
        </authorList>
    </citation>
    <scope>NUCLEOTIDE SEQUENCE [LARGE SCALE GENOMIC DNA]</scope>
    <source>
        <strain evidence="1 2">MUSC 26</strain>
    </source>
</reference>
<dbReference type="EMBL" id="MLCF01000113">
    <property type="protein sequence ID" value="OIV36123.1"/>
    <property type="molecule type" value="Genomic_DNA"/>
</dbReference>
<keyword evidence="2" id="KW-1185">Reference proteome</keyword>
<dbReference type="RefSeq" id="WP_071657919.1">
    <property type="nucleotide sequence ID" value="NZ_MLCF01000113.1"/>
</dbReference>